<dbReference type="Gene3D" id="3.40.50.300">
    <property type="entry name" value="P-loop containing nucleotide triphosphate hydrolases"/>
    <property type="match status" value="1"/>
</dbReference>
<dbReference type="InParanoid" id="E3JAH4"/>
<dbReference type="eggNOG" id="COG0563">
    <property type="taxonomic scope" value="Bacteria"/>
</dbReference>
<evidence type="ECO:0008006" key="3">
    <source>
        <dbReference type="Google" id="ProtNLM"/>
    </source>
</evidence>
<dbReference type="Proteomes" id="UP000002484">
    <property type="component" value="Chromosome"/>
</dbReference>
<evidence type="ECO:0000313" key="1">
    <source>
        <dbReference type="EMBL" id="ADP81025.1"/>
    </source>
</evidence>
<dbReference type="SUPFAM" id="SSF52540">
    <property type="entry name" value="P-loop containing nucleoside triphosphate hydrolases"/>
    <property type="match status" value="1"/>
</dbReference>
<evidence type="ECO:0000313" key="2">
    <source>
        <dbReference type="Proteomes" id="UP000002484"/>
    </source>
</evidence>
<protein>
    <recommendedName>
        <fullName evidence="3">Adenylate kinase</fullName>
    </recommendedName>
</protein>
<dbReference type="EMBL" id="CP002299">
    <property type="protein sequence ID" value="ADP81025.1"/>
    <property type="molecule type" value="Genomic_DNA"/>
</dbReference>
<dbReference type="KEGG" id="fri:FraEuI1c_3000"/>
<dbReference type="STRING" id="298654.FraEuI1c_3000"/>
<gene>
    <name evidence="1" type="ordered locus">FraEuI1c_3000</name>
</gene>
<name>E3JAH4_PSEI1</name>
<proteinExistence type="predicted"/>
<dbReference type="InterPro" id="IPR027417">
    <property type="entry name" value="P-loop_NTPase"/>
</dbReference>
<organism evidence="1 2">
    <name type="scientific">Pseudofrankia inefficax (strain DSM 45817 / CECT 9037 / DDB 130130 / EuI1c)</name>
    <name type="common">Frankia inefficax</name>
    <dbReference type="NCBI Taxonomy" id="298654"/>
    <lineage>
        <taxon>Bacteria</taxon>
        <taxon>Bacillati</taxon>
        <taxon>Actinomycetota</taxon>
        <taxon>Actinomycetes</taxon>
        <taxon>Frankiales</taxon>
        <taxon>Frankiaceae</taxon>
        <taxon>Pseudofrankia</taxon>
    </lineage>
</organism>
<reference evidence="1 2" key="1">
    <citation type="submission" date="2010-10" db="EMBL/GenBank/DDBJ databases">
        <title>Complete sequence of Frankia sp. EuI1c.</title>
        <authorList>
            <consortium name="US DOE Joint Genome Institute"/>
            <person name="Lucas S."/>
            <person name="Copeland A."/>
            <person name="Lapidus A."/>
            <person name="Cheng J.-F."/>
            <person name="Bruce D."/>
            <person name="Goodwin L."/>
            <person name="Pitluck S."/>
            <person name="Chertkov O."/>
            <person name="Detter J.C."/>
            <person name="Han C."/>
            <person name="Tapia R."/>
            <person name="Land M."/>
            <person name="Hauser L."/>
            <person name="Jeffries C."/>
            <person name="Kyrpides N."/>
            <person name="Ivanova N."/>
            <person name="Mikhailova N."/>
            <person name="Beauchemin N."/>
            <person name="Sen A."/>
            <person name="Sur S.A."/>
            <person name="Gtari M."/>
            <person name="Wall L."/>
            <person name="Tisa L."/>
            <person name="Woyke T."/>
        </authorList>
    </citation>
    <scope>NUCLEOTIDE SEQUENCE [LARGE SCALE GENOMIC DNA]</scope>
    <source>
        <strain evidence="2">DSM 45817 / CECT 9037 / EuI1c</strain>
    </source>
</reference>
<sequence length="250" mass="28200">MIGVLALGWLLSGLVGNHWRAETAIMRLAGSRSRLAGAGRLGPPGRYRRSVPLLDADDPLPRLPRRVVVAGTSGSGKTTLARRVGAILDIPHVDMDGLFHGPNWVPRESFLDDVEAFTSQPTWATEWQYSSVRGLLADRADLVLWLDLPRRTVMRQVIFRTVRRRLRRVELWNGNYEPPLSAFFTDPEHIVRWAWRGHHKTAARIASLRERCPDLTIVRFPNNSAVDRWCDGPLRASQQEKPAPDPPQSS</sequence>
<dbReference type="InterPro" id="IPR052922">
    <property type="entry name" value="Cytidylate_Kinase-2"/>
</dbReference>
<dbReference type="HOGENOM" id="CLU_092618_1_0_11"/>
<keyword evidence="2" id="KW-1185">Reference proteome</keyword>
<dbReference type="AlphaFoldDB" id="E3JAH4"/>
<dbReference type="PANTHER" id="PTHR37816">
    <property type="entry name" value="YALI0E33011P"/>
    <property type="match status" value="1"/>
</dbReference>
<accession>E3JAH4</accession>
<dbReference type="PANTHER" id="PTHR37816:SF1">
    <property type="entry name" value="TOXIN"/>
    <property type="match status" value="1"/>
</dbReference>